<gene>
    <name evidence="8 11" type="primary">cbiA</name>
    <name evidence="11" type="ORF">DAMNIGENAA_14910</name>
</gene>
<evidence type="ECO:0000256" key="4">
    <source>
        <dbReference type="ARBA" id="ARBA00022741"/>
    </source>
</evidence>
<feature type="domain" description="CobB/CobQ-like glutamine amidotransferase" evidence="10">
    <location>
        <begin position="261"/>
        <end position="456"/>
    </location>
</feature>
<dbReference type="Pfam" id="PF01656">
    <property type="entry name" value="CbiA"/>
    <property type="match status" value="1"/>
</dbReference>
<dbReference type="GO" id="GO:0042242">
    <property type="term" value="F:cobyrinic acid a,c-diamide synthase activity"/>
    <property type="evidence" value="ECO:0007669"/>
    <property type="project" value="UniProtKB-UniRule"/>
</dbReference>
<comment type="caution">
    <text evidence="11">The sequence shown here is derived from an EMBL/GenBank/DDBJ whole genome shotgun (WGS) entry which is preliminary data.</text>
</comment>
<evidence type="ECO:0000259" key="9">
    <source>
        <dbReference type="Pfam" id="PF01656"/>
    </source>
</evidence>
<comment type="domain">
    <text evidence="8">Comprises of two domains. The C-terminal domain contains the binding site for glutamine and catalyzes the hydrolysis of this substrate to glutamate and ammonia. The N-terminal domain is anticipated to bind ATP and cobyrinate and catalyzes the ultimate synthesis of the diamide product. The ammonia produced via the glutaminase domain is probably translocated to the adjacent domain via a molecular tunnel, where it reacts with an activated intermediate.</text>
</comment>
<feature type="active site" description="Nucleophile" evidence="8">
    <location>
        <position position="343"/>
    </location>
</feature>
<dbReference type="InterPro" id="IPR029062">
    <property type="entry name" value="Class_I_gatase-like"/>
</dbReference>
<comment type="pathway">
    <text evidence="8">Cofactor biosynthesis; adenosylcobalamin biosynthesis; cob(II)yrinate a,c-diamide from sirohydrochlorin (anaerobic route): step 10/10.</text>
</comment>
<dbReference type="InterPro" id="IPR002586">
    <property type="entry name" value="CobQ/CobB/MinD/ParA_Nub-bd_dom"/>
</dbReference>
<keyword evidence="5 8" id="KW-0067">ATP-binding</keyword>
<evidence type="ECO:0000256" key="7">
    <source>
        <dbReference type="ARBA" id="ARBA00022962"/>
    </source>
</evidence>
<keyword evidence="3 8" id="KW-0436">Ligase</keyword>
<dbReference type="GO" id="GO:0005524">
    <property type="term" value="F:ATP binding"/>
    <property type="evidence" value="ECO:0007669"/>
    <property type="project" value="UniProtKB-UniRule"/>
</dbReference>
<dbReference type="Gene3D" id="3.40.50.300">
    <property type="entry name" value="P-loop containing nucleotide triphosphate hydrolases"/>
    <property type="match status" value="2"/>
</dbReference>
<dbReference type="Pfam" id="PF07685">
    <property type="entry name" value="GATase_3"/>
    <property type="match status" value="1"/>
</dbReference>
<dbReference type="EC" id="6.3.5.11" evidence="8"/>
<evidence type="ECO:0000256" key="2">
    <source>
        <dbReference type="ARBA" id="ARBA00022573"/>
    </source>
</evidence>
<sequence length="475" mass="52344">MSRKHAFVVAGTQSGCGKTTLTLALLAAYKARGLKVQPFKVGPDFIDPGFHTRMAGLESRNLDGWMLTRDYNLTLFHDCLSRADLGVVEGVMGLFDGYDGKTESGSTAEMAKWLGIPVVLVVDARSMARSAAALIYGFSRFDPDLQLAGVIFNRVGGPGHLEYLREAMSANLPEIPVLGGIPRDEFIRMPERHLGLVTADESPLDPQHKDKLIDLVERYVDLDLLLERAECFHEQTPGQGGRGDAPWKKESSRIVSPSPLIAVARDAAFCFYYPDNFELLERAGAGLHFFSPLAGETFPEETSGLYLGGGYPELFAENISGQKVFLESVRKRAAQGMPIYAECGGLMVLGRFIVTLEGDKYPMAGILPFGTRMLNRRKALGYTEVVLRESCLLGEAGSILRGHEFHYSEIVDDGVGSTAELHRVYDLHHRKYAEVRQEGYRVGSILASYIHLHWGSAPGAPAAFVKYCREFQTDD</sequence>
<reference evidence="11" key="1">
    <citation type="submission" date="2022-12" db="EMBL/GenBank/DDBJ databases">
        <title>Reference genome sequencing for broad-spectrum identification of bacterial and archaeal isolates by mass spectrometry.</title>
        <authorList>
            <person name="Sekiguchi Y."/>
            <person name="Tourlousse D.M."/>
        </authorList>
    </citation>
    <scope>NUCLEOTIDE SEQUENCE</scope>
    <source>
        <strain evidence="11">ASRB1</strain>
    </source>
</reference>
<dbReference type="CDD" id="cd03130">
    <property type="entry name" value="GATase1_CobB"/>
    <property type="match status" value="1"/>
</dbReference>
<dbReference type="PROSITE" id="PS51274">
    <property type="entry name" value="GATASE_COBBQ"/>
    <property type="match status" value="1"/>
</dbReference>
<proteinExistence type="inferred from homology"/>
<dbReference type="CDD" id="cd05388">
    <property type="entry name" value="CobB_N"/>
    <property type="match status" value="1"/>
</dbReference>
<dbReference type="InterPro" id="IPR004484">
    <property type="entry name" value="CbiA/CobB_synth"/>
</dbReference>
<protein>
    <recommendedName>
        <fullName evidence="8">Cobyrinate a,c-diamide synthase</fullName>
        <ecNumber evidence="8">6.3.5.11</ecNumber>
    </recommendedName>
    <alternativeName>
        <fullName evidence="8">Cobyrinic acid a,c-diamide synthetase</fullName>
    </alternativeName>
</protein>
<dbReference type="PANTHER" id="PTHR43873:SF1">
    <property type="entry name" value="COBYRINATE A,C-DIAMIDE SYNTHASE"/>
    <property type="match status" value="1"/>
</dbReference>
<comment type="function">
    <text evidence="8">Catalyzes the ATP-dependent amidation of the two carboxylate groups at positions a and c of cobyrinate, using either L-glutamine or ammonia as the nitrogen source.</text>
</comment>
<evidence type="ECO:0000256" key="8">
    <source>
        <dbReference type="HAMAP-Rule" id="MF_00027"/>
    </source>
</evidence>
<dbReference type="GO" id="GO:0009236">
    <property type="term" value="P:cobalamin biosynthetic process"/>
    <property type="evidence" value="ECO:0007669"/>
    <property type="project" value="UniProtKB-UniRule"/>
</dbReference>
<name>A0A9W6D3U2_9BACT</name>
<comment type="similarity">
    <text evidence="8">Belongs to the CobB/CbiA family.</text>
</comment>
<keyword evidence="12" id="KW-1185">Reference proteome</keyword>
<dbReference type="HAMAP" id="MF_00027">
    <property type="entry name" value="CobB_CbiA"/>
    <property type="match status" value="1"/>
</dbReference>
<evidence type="ECO:0000256" key="3">
    <source>
        <dbReference type="ARBA" id="ARBA00022598"/>
    </source>
</evidence>
<feature type="domain" description="CobQ/CobB/MinD/ParA nucleotide binding" evidence="9">
    <location>
        <begin position="8"/>
        <end position="194"/>
    </location>
</feature>
<evidence type="ECO:0000313" key="12">
    <source>
        <dbReference type="Proteomes" id="UP001144372"/>
    </source>
</evidence>
<dbReference type="NCBIfam" id="NF002204">
    <property type="entry name" value="PRK01077.1"/>
    <property type="match status" value="1"/>
</dbReference>
<accession>A0A9W6D3U2</accession>
<comment type="catalytic activity">
    <reaction evidence="8">
        <text>cob(II)yrinate + 2 L-glutamine + 2 ATP + 2 H2O = cob(II)yrinate a,c diamide + 2 L-glutamate + 2 ADP + 2 phosphate + 2 H(+)</text>
        <dbReference type="Rhea" id="RHEA:26289"/>
        <dbReference type="ChEBI" id="CHEBI:15377"/>
        <dbReference type="ChEBI" id="CHEBI:15378"/>
        <dbReference type="ChEBI" id="CHEBI:29985"/>
        <dbReference type="ChEBI" id="CHEBI:30616"/>
        <dbReference type="ChEBI" id="CHEBI:43474"/>
        <dbReference type="ChEBI" id="CHEBI:58359"/>
        <dbReference type="ChEBI" id="CHEBI:58537"/>
        <dbReference type="ChEBI" id="CHEBI:58894"/>
        <dbReference type="ChEBI" id="CHEBI:456216"/>
        <dbReference type="EC" id="6.3.5.11"/>
    </reaction>
</comment>
<keyword evidence="4 8" id="KW-0547">Nucleotide-binding</keyword>
<evidence type="ECO:0000313" key="11">
    <source>
        <dbReference type="EMBL" id="GLI34058.1"/>
    </source>
</evidence>
<comment type="cofactor">
    <cofactor evidence="1 8">
        <name>Mg(2+)</name>
        <dbReference type="ChEBI" id="CHEBI:18420"/>
    </cofactor>
</comment>
<dbReference type="SUPFAM" id="SSF52317">
    <property type="entry name" value="Class I glutamine amidotransferase-like"/>
    <property type="match status" value="1"/>
</dbReference>
<evidence type="ECO:0000256" key="5">
    <source>
        <dbReference type="ARBA" id="ARBA00022840"/>
    </source>
</evidence>
<keyword evidence="6 8" id="KW-0460">Magnesium</keyword>
<keyword evidence="7 8" id="KW-0315">Glutamine amidotransferase</keyword>
<feature type="site" description="Increases nucleophilicity of active site Cys" evidence="8">
    <location>
        <position position="451"/>
    </location>
</feature>
<dbReference type="EMBL" id="BSDR01000001">
    <property type="protein sequence ID" value="GLI34058.1"/>
    <property type="molecule type" value="Genomic_DNA"/>
</dbReference>
<dbReference type="Gene3D" id="3.40.50.880">
    <property type="match status" value="1"/>
</dbReference>
<evidence type="ECO:0000259" key="10">
    <source>
        <dbReference type="Pfam" id="PF07685"/>
    </source>
</evidence>
<organism evidence="11 12">
    <name type="scientific">Desulforhabdus amnigena</name>
    <dbReference type="NCBI Taxonomy" id="40218"/>
    <lineage>
        <taxon>Bacteria</taxon>
        <taxon>Pseudomonadati</taxon>
        <taxon>Thermodesulfobacteriota</taxon>
        <taxon>Syntrophobacteria</taxon>
        <taxon>Syntrophobacterales</taxon>
        <taxon>Syntrophobacteraceae</taxon>
        <taxon>Desulforhabdus</taxon>
    </lineage>
</organism>
<dbReference type="RefSeq" id="WP_281793329.1">
    <property type="nucleotide sequence ID" value="NZ_BSDR01000001.1"/>
</dbReference>
<keyword evidence="2 8" id="KW-0169">Cobalamin biosynthesis</keyword>
<comment type="miscellaneous">
    <text evidence="8">The a and c carboxylates of cobyrinate are activated for nucleophilic attack via formation of a phosphorylated intermediate by ATP. CbiA catalyzes first the amidation of the c-carboxylate, and then that of the a-carboxylate.</text>
</comment>
<dbReference type="Proteomes" id="UP001144372">
    <property type="component" value="Unassembled WGS sequence"/>
</dbReference>
<dbReference type="AlphaFoldDB" id="A0A9W6D3U2"/>
<dbReference type="InterPro" id="IPR027417">
    <property type="entry name" value="P-loop_NTPase"/>
</dbReference>
<evidence type="ECO:0000256" key="1">
    <source>
        <dbReference type="ARBA" id="ARBA00001946"/>
    </source>
</evidence>
<evidence type="ECO:0000256" key="6">
    <source>
        <dbReference type="ARBA" id="ARBA00022842"/>
    </source>
</evidence>
<dbReference type="NCBIfam" id="TIGR00379">
    <property type="entry name" value="cobB"/>
    <property type="match status" value="1"/>
</dbReference>
<dbReference type="PANTHER" id="PTHR43873">
    <property type="entry name" value="COBYRINATE A,C-DIAMIDE SYNTHASE"/>
    <property type="match status" value="1"/>
</dbReference>
<dbReference type="InterPro" id="IPR011698">
    <property type="entry name" value="GATase_3"/>
</dbReference>
<dbReference type="SUPFAM" id="SSF52540">
    <property type="entry name" value="P-loop containing nucleoside triphosphate hydrolases"/>
    <property type="match status" value="1"/>
</dbReference>